<dbReference type="CDD" id="cd00303">
    <property type="entry name" value="retropepsin_like"/>
    <property type="match status" value="1"/>
</dbReference>
<dbReference type="GO" id="GO:0006508">
    <property type="term" value="P:proteolysis"/>
    <property type="evidence" value="ECO:0007669"/>
    <property type="project" value="UniProtKB-KW"/>
</dbReference>
<evidence type="ECO:0000256" key="9">
    <source>
        <dbReference type="ARBA" id="ARBA00023268"/>
    </source>
</evidence>
<dbReference type="Gene3D" id="3.30.420.10">
    <property type="entry name" value="Ribonuclease H-like superfamily/Ribonuclease H"/>
    <property type="match status" value="1"/>
</dbReference>
<dbReference type="AlphaFoldDB" id="A0A5A7SUY2"/>
<feature type="region of interest" description="Disordered" evidence="10">
    <location>
        <begin position="914"/>
        <end position="969"/>
    </location>
</feature>
<evidence type="ECO:0000313" key="12">
    <source>
        <dbReference type="EMBL" id="KAA0033137.1"/>
    </source>
</evidence>
<organism evidence="12 14">
    <name type="scientific">Cucumis melo var. makuwa</name>
    <name type="common">Oriental melon</name>
    <dbReference type="NCBI Taxonomy" id="1194695"/>
    <lineage>
        <taxon>Eukaryota</taxon>
        <taxon>Viridiplantae</taxon>
        <taxon>Streptophyta</taxon>
        <taxon>Embryophyta</taxon>
        <taxon>Tracheophyta</taxon>
        <taxon>Spermatophyta</taxon>
        <taxon>Magnoliopsida</taxon>
        <taxon>eudicotyledons</taxon>
        <taxon>Gunneridae</taxon>
        <taxon>Pentapetalae</taxon>
        <taxon>rosids</taxon>
        <taxon>fabids</taxon>
        <taxon>Cucurbitales</taxon>
        <taxon>Cucurbitaceae</taxon>
        <taxon>Benincaseae</taxon>
        <taxon>Cucumis</taxon>
    </lineage>
</organism>
<feature type="compositionally biased region" description="Basic and acidic residues" evidence="10">
    <location>
        <begin position="281"/>
        <end position="292"/>
    </location>
</feature>
<keyword evidence="7" id="KW-0378">Hydrolase</keyword>
<keyword evidence="6" id="KW-0255">Endonuclease</keyword>
<gene>
    <name evidence="13" type="ORF">E5676_scaffold1032G00290</name>
    <name evidence="12" type="ORF">E6C27_scaffold269G002760</name>
</gene>
<dbReference type="InterPro" id="IPR041373">
    <property type="entry name" value="RT_RNaseH"/>
</dbReference>
<feature type="domain" description="Chromo" evidence="11">
    <location>
        <begin position="851"/>
        <end position="931"/>
    </location>
</feature>
<dbReference type="Gene3D" id="2.40.70.10">
    <property type="entry name" value="Acid Proteases"/>
    <property type="match status" value="1"/>
</dbReference>
<dbReference type="InterPro" id="IPR005162">
    <property type="entry name" value="Retrotrans_gag_dom"/>
</dbReference>
<dbReference type="InterPro" id="IPR050951">
    <property type="entry name" value="Retrovirus_Pol_polyprotein"/>
</dbReference>
<keyword evidence="9" id="KW-0511">Multifunctional enzyme</keyword>
<evidence type="ECO:0000313" key="13">
    <source>
        <dbReference type="EMBL" id="TYK17096.1"/>
    </source>
</evidence>
<evidence type="ECO:0000256" key="6">
    <source>
        <dbReference type="ARBA" id="ARBA00022759"/>
    </source>
</evidence>
<dbReference type="Pfam" id="PF17917">
    <property type="entry name" value="RT_RNaseH"/>
    <property type="match status" value="1"/>
</dbReference>
<keyword evidence="2" id="KW-0645">Protease</keyword>
<evidence type="ECO:0000256" key="10">
    <source>
        <dbReference type="SAM" id="MobiDB-lite"/>
    </source>
</evidence>
<evidence type="ECO:0000259" key="11">
    <source>
        <dbReference type="PROSITE" id="PS50013"/>
    </source>
</evidence>
<dbReference type="Pfam" id="PF24626">
    <property type="entry name" value="SH3_Tf2-1"/>
    <property type="match status" value="1"/>
</dbReference>
<proteinExistence type="predicted"/>
<dbReference type="FunFam" id="3.10.10.10:FF:000007">
    <property type="entry name" value="Retrovirus-related Pol polyprotein from transposon 17.6-like Protein"/>
    <property type="match status" value="1"/>
</dbReference>
<accession>A0A5A7SUY2</accession>
<dbReference type="SUPFAM" id="SSF53098">
    <property type="entry name" value="Ribonuclease H-like"/>
    <property type="match status" value="1"/>
</dbReference>
<evidence type="ECO:0000256" key="8">
    <source>
        <dbReference type="ARBA" id="ARBA00022918"/>
    </source>
</evidence>
<evidence type="ECO:0000313" key="15">
    <source>
        <dbReference type="Proteomes" id="UP000321947"/>
    </source>
</evidence>
<dbReference type="PROSITE" id="PS50013">
    <property type="entry name" value="CHROMO_2"/>
    <property type="match status" value="1"/>
</dbReference>
<keyword evidence="4" id="KW-0548">Nucleotidyltransferase</keyword>
<dbReference type="InterPro" id="IPR000953">
    <property type="entry name" value="Chromo/chromo_shadow_dom"/>
</dbReference>
<dbReference type="Pfam" id="PF13650">
    <property type="entry name" value="Asp_protease_2"/>
    <property type="match status" value="1"/>
</dbReference>
<dbReference type="Gene3D" id="3.30.70.270">
    <property type="match status" value="2"/>
</dbReference>
<keyword evidence="5" id="KW-0540">Nuclease</keyword>
<evidence type="ECO:0000256" key="1">
    <source>
        <dbReference type="ARBA" id="ARBA00012493"/>
    </source>
</evidence>
<comment type="caution">
    <text evidence="12">The sequence shown here is derived from an EMBL/GenBank/DDBJ whole genome shotgun (WGS) entry which is preliminary data.</text>
</comment>
<dbReference type="InterPro" id="IPR056924">
    <property type="entry name" value="SH3_Tf2-1"/>
</dbReference>
<dbReference type="InterPro" id="IPR012337">
    <property type="entry name" value="RNaseH-like_sf"/>
</dbReference>
<dbReference type="FunFam" id="3.30.70.270:FF:000020">
    <property type="entry name" value="Transposon Tf2-6 polyprotein-like Protein"/>
    <property type="match status" value="1"/>
</dbReference>
<reference evidence="14 15" key="1">
    <citation type="submission" date="2019-08" db="EMBL/GenBank/DDBJ databases">
        <title>Draft genome sequences of two oriental melons (Cucumis melo L. var makuwa).</title>
        <authorList>
            <person name="Kwon S.-Y."/>
        </authorList>
    </citation>
    <scope>NUCLEOTIDE SEQUENCE [LARGE SCALE GENOMIC DNA]</scope>
    <source>
        <strain evidence="15">cv. Chang Bougi</strain>
        <strain evidence="14">cv. SW 3</strain>
        <tissue evidence="12">Leaf</tissue>
    </source>
</reference>
<name>A0A5A7SUY2_CUCMM</name>
<dbReference type="SUPFAM" id="SSF54160">
    <property type="entry name" value="Chromo domain-like"/>
    <property type="match status" value="1"/>
</dbReference>
<dbReference type="SUPFAM" id="SSF56672">
    <property type="entry name" value="DNA/RNA polymerases"/>
    <property type="match status" value="1"/>
</dbReference>
<dbReference type="EC" id="2.7.7.49" evidence="1"/>
<dbReference type="InterPro" id="IPR043502">
    <property type="entry name" value="DNA/RNA_pol_sf"/>
</dbReference>
<dbReference type="Proteomes" id="UP000321947">
    <property type="component" value="Unassembled WGS sequence"/>
</dbReference>
<dbReference type="Pfam" id="PF17919">
    <property type="entry name" value="RT_RNaseH_2"/>
    <property type="match status" value="1"/>
</dbReference>
<dbReference type="Pfam" id="PF03732">
    <property type="entry name" value="Retrotrans_gag"/>
    <property type="match status" value="1"/>
</dbReference>
<dbReference type="Proteomes" id="UP000321393">
    <property type="component" value="Unassembled WGS sequence"/>
</dbReference>
<keyword evidence="3" id="KW-0808">Transferase</keyword>
<dbReference type="GO" id="GO:0008233">
    <property type="term" value="F:peptidase activity"/>
    <property type="evidence" value="ECO:0007669"/>
    <property type="project" value="UniProtKB-KW"/>
</dbReference>
<dbReference type="GO" id="GO:0003676">
    <property type="term" value="F:nucleic acid binding"/>
    <property type="evidence" value="ECO:0007669"/>
    <property type="project" value="InterPro"/>
</dbReference>
<sequence>MPVFDETDPDSWLFRADRYFKIHNLSDSEKLTVAVMSFDGPALDWYRSQEEREAFTGWDDLKQKMLMRFRVTREGTLVGRFLTIKQETTVEEYRNHFDKLLAPVAFLPTVVLEETFMNGLNPWLKFEVETLEPNGLAQMMKLALKIENREGGEELEIVEEEFFDAEIEIKQAEVQNVENLNIELFINSVVGLSNPGTMKVKGKIGEEEVVILIDCGVTHNFIAEKIVTKLGLTLQETPNYGVILGSGKAVKGKGVFRDMEVQMGDGRSQLEEVTADLLPPRQEDHDKGRPEPHQNTGEFEESGEVMGGRRPGIPCGMSIHRLWADGGCSIDHHIYLKSGTDPTNVRPYPYAHHQKEKMEQLKDGSWRFCVDYWALNNVTIPGKFPIPVIEELFDELKGANIFSKIDLKAGYHQIQMCPEDIEKTAFRTHEGHYEFLVMPFRLTNAPSTFQALMNQVFKPYLRSFAKPRIGYLGHFISKKGIEVDPEKIKAINEWPIPTNVREVRGFLGLTGYYRRFVKDYGTLAAPLTQLLKTGAYQWNGEAEAVFEKLKKAMMTLPVLAMPHFNLPFEIESDASGFGVRAVLTQCRRPRVRPVYERELIAVVFVVQRWRPYLLGRKFTVKTDQRSLKFLLEQRVIQPQYQKRIAKLMGYSFDVVYQPGLENKAADALSRIPPTVQLNQITAPALIDVETIKEEVRHPYTAKVVDFIEGLPKSKGWDVILVVVDRLSKYGHFLLLKHPYTAKGQDLPSPFWKELFRLAGTKLNRSSSYHPQSDGQTEVSLRKKRNEKLSPKYFGPYQITERIGEVAYRLELPSSAAIHLVFHVSQLKKAVGRGESVQSLNPYMNENHEWITQPEEVYSYRKNPITKKWEALISWKGLPPHEATWENCSDMKYQFPEFHLEDKVDLEEESDARPPILFTYNRRSKKKHETNEEETSGMGKHIHETNQENTRGGREESKEIGDQQEGPTVG</sequence>
<keyword evidence="8" id="KW-0695">RNA-directed DNA polymerase</keyword>
<dbReference type="GO" id="GO:0004519">
    <property type="term" value="F:endonuclease activity"/>
    <property type="evidence" value="ECO:0007669"/>
    <property type="project" value="UniProtKB-KW"/>
</dbReference>
<dbReference type="GO" id="GO:0003964">
    <property type="term" value="F:RNA-directed DNA polymerase activity"/>
    <property type="evidence" value="ECO:0007669"/>
    <property type="project" value="UniProtKB-KW"/>
</dbReference>
<dbReference type="InterPro" id="IPR016197">
    <property type="entry name" value="Chromo-like_dom_sf"/>
</dbReference>
<dbReference type="PANTHER" id="PTHR37984:SF5">
    <property type="entry name" value="PROTEIN NYNRIN-LIKE"/>
    <property type="match status" value="1"/>
</dbReference>
<protein>
    <recommendedName>
        <fullName evidence="1">RNA-directed DNA polymerase</fullName>
        <ecNumber evidence="1">2.7.7.49</ecNumber>
    </recommendedName>
</protein>
<evidence type="ECO:0000256" key="4">
    <source>
        <dbReference type="ARBA" id="ARBA00022695"/>
    </source>
</evidence>
<feature type="compositionally biased region" description="Basic and acidic residues" evidence="10">
    <location>
        <begin position="940"/>
        <end position="960"/>
    </location>
</feature>
<dbReference type="CDD" id="cd09274">
    <property type="entry name" value="RNase_HI_RT_Ty3"/>
    <property type="match status" value="1"/>
</dbReference>
<dbReference type="Gene3D" id="3.10.10.10">
    <property type="entry name" value="HIV Type 1 Reverse Transcriptase, subunit A, domain 1"/>
    <property type="match status" value="1"/>
</dbReference>
<dbReference type="PANTHER" id="PTHR37984">
    <property type="entry name" value="PROTEIN CBG26694"/>
    <property type="match status" value="1"/>
</dbReference>
<dbReference type="Pfam" id="PF00078">
    <property type="entry name" value="RVT_1"/>
    <property type="match status" value="1"/>
</dbReference>
<evidence type="ECO:0000313" key="14">
    <source>
        <dbReference type="Proteomes" id="UP000321393"/>
    </source>
</evidence>
<dbReference type="OrthoDB" id="1933597at2759"/>
<dbReference type="InterPro" id="IPR000477">
    <property type="entry name" value="RT_dom"/>
</dbReference>
<evidence type="ECO:0000256" key="3">
    <source>
        <dbReference type="ARBA" id="ARBA00022679"/>
    </source>
</evidence>
<dbReference type="CDD" id="cd01647">
    <property type="entry name" value="RT_LTR"/>
    <property type="match status" value="1"/>
</dbReference>
<feature type="region of interest" description="Disordered" evidence="10">
    <location>
        <begin position="278"/>
        <end position="307"/>
    </location>
</feature>
<dbReference type="InterPro" id="IPR036397">
    <property type="entry name" value="RNaseH_sf"/>
</dbReference>
<dbReference type="EMBL" id="SSTD01008174">
    <property type="protein sequence ID" value="TYK17096.1"/>
    <property type="molecule type" value="Genomic_DNA"/>
</dbReference>
<evidence type="ECO:0000256" key="5">
    <source>
        <dbReference type="ARBA" id="ARBA00022722"/>
    </source>
</evidence>
<dbReference type="EMBL" id="SSTE01020983">
    <property type="protein sequence ID" value="KAA0033137.1"/>
    <property type="molecule type" value="Genomic_DNA"/>
</dbReference>
<dbReference type="InterPro" id="IPR021109">
    <property type="entry name" value="Peptidase_aspartic_dom_sf"/>
</dbReference>
<dbReference type="InterPro" id="IPR043128">
    <property type="entry name" value="Rev_trsase/Diguanyl_cyclase"/>
</dbReference>
<dbReference type="InterPro" id="IPR041577">
    <property type="entry name" value="RT_RNaseH_2"/>
</dbReference>
<evidence type="ECO:0000256" key="2">
    <source>
        <dbReference type="ARBA" id="ARBA00022670"/>
    </source>
</evidence>
<evidence type="ECO:0000256" key="7">
    <source>
        <dbReference type="ARBA" id="ARBA00022801"/>
    </source>
</evidence>